<keyword evidence="7" id="KW-1015">Disulfide bond</keyword>
<feature type="domain" description="EGF-like" evidence="14">
    <location>
        <begin position="162"/>
        <end position="199"/>
    </location>
</feature>
<evidence type="ECO:0000259" key="13">
    <source>
        <dbReference type="PROSITE" id="PS50011"/>
    </source>
</evidence>
<dbReference type="Proteomes" id="UP000583929">
    <property type="component" value="Unassembled WGS sequence"/>
</dbReference>
<dbReference type="InterPro" id="IPR001881">
    <property type="entry name" value="EGF-like_Ca-bd_dom"/>
</dbReference>
<dbReference type="PROSITE" id="PS00010">
    <property type="entry name" value="ASX_HYDROXYL"/>
    <property type="match status" value="1"/>
</dbReference>
<evidence type="ECO:0000313" key="16">
    <source>
        <dbReference type="Proteomes" id="UP000583929"/>
    </source>
</evidence>
<dbReference type="InterPro" id="IPR000742">
    <property type="entry name" value="EGF"/>
</dbReference>
<dbReference type="EMBL" id="JAATIQ010000026">
    <property type="protein sequence ID" value="KAF4398395.1"/>
    <property type="molecule type" value="Genomic_DNA"/>
</dbReference>
<dbReference type="InterPro" id="IPR049883">
    <property type="entry name" value="NOTCH1_EGF-like"/>
</dbReference>
<keyword evidence="12" id="KW-0812">Transmembrane</keyword>
<keyword evidence="16" id="KW-1185">Reference proteome</keyword>
<keyword evidence="12" id="KW-0472">Membrane</keyword>
<dbReference type="PANTHER" id="PTHR27005:SF280">
    <property type="entry name" value="WALL-ASSOCIATED RECEPTOR KINASE-LIKE 8"/>
    <property type="match status" value="1"/>
</dbReference>
<evidence type="ECO:0000256" key="8">
    <source>
        <dbReference type="ARBA" id="ARBA00023180"/>
    </source>
</evidence>
<feature type="transmembrane region" description="Helical" evidence="12">
    <location>
        <begin position="216"/>
        <end position="239"/>
    </location>
</feature>
<dbReference type="SMART" id="SM00179">
    <property type="entry name" value="EGF_CA"/>
    <property type="match status" value="1"/>
</dbReference>
<dbReference type="CDD" id="cd00054">
    <property type="entry name" value="EGF_CA"/>
    <property type="match status" value="1"/>
</dbReference>
<dbReference type="InterPro" id="IPR000152">
    <property type="entry name" value="EGF-type_Asp/Asn_hydroxyl_site"/>
</dbReference>
<dbReference type="AlphaFoldDB" id="A0A7J6HTQ7"/>
<dbReference type="GO" id="GO:0005524">
    <property type="term" value="F:ATP binding"/>
    <property type="evidence" value="ECO:0007669"/>
    <property type="project" value="UniProtKB-KW"/>
</dbReference>
<dbReference type="Gene3D" id="1.10.510.10">
    <property type="entry name" value="Transferase(Phosphotransferase) domain 1"/>
    <property type="match status" value="2"/>
</dbReference>
<comment type="catalytic activity">
    <reaction evidence="10">
        <text>L-threonyl-[protein] + ATP = O-phospho-L-threonyl-[protein] + ADP + H(+)</text>
        <dbReference type="Rhea" id="RHEA:46608"/>
        <dbReference type="Rhea" id="RHEA-COMP:11060"/>
        <dbReference type="Rhea" id="RHEA-COMP:11605"/>
        <dbReference type="ChEBI" id="CHEBI:15378"/>
        <dbReference type="ChEBI" id="CHEBI:30013"/>
        <dbReference type="ChEBI" id="CHEBI:30616"/>
        <dbReference type="ChEBI" id="CHEBI:61977"/>
        <dbReference type="ChEBI" id="CHEBI:456216"/>
    </reaction>
</comment>
<organism evidence="15 16">
    <name type="scientific">Cannabis sativa</name>
    <name type="common">Hemp</name>
    <name type="synonym">Marijuana</name>
    <dbReference type="NCBI Taxonomy" id="3483"/>
    <lineage>
        <taxon>Eukaryota</taxon>
        <taxon>Viridiplantae</taxon>
        <taxon>Streptophyta</taxon>
        <taxon>Embryophyta</taxon>
        <taxon>Tracheophyta</taxon>
        <taxon>Spermatophyta</taxon>
        <taxon>Magnoliopsida</taxon>
        <taxon>eudicotyledons</taxon>
        <taxon>Gunneridae</taxon>
        <taxon>Pentapetalae</taxon>
        <taxon>rosids</taxon>
        <taxon>fabids</taxon>
        <taxon>Rosales</taxon>
        <taxon>Cannabaceae</taxon>
        <taxon>Cannabis</taxon>
    </lineage>
</organism>
<dbReference type="FunFam" id="1.10.510.10:FF:000084">
    <property type="entry name" value="Wall-associated receptor kinase 2"/>
    <property type="match status" value="1"/>
</dbReference>
<dbReference type="SMART" id="SM00181">
    <property type="entry name" value="EGF"/>
    <property type="match status" value="2"/>
</dbReference>
<name>A0A7J6HTQ7_CANSA</name>
<reference evidence="15 16" key="1">
    <citation type="journal article" date="2020" name="bioRxiv">
        <title>Sequence and annotation of 42 cannabis genomes reveals extensive copy number variation in cannabinoid synthesis and pathogen resistance genes.</title>
        <authorList>
            <person name="Mckernan K.J."/>
            <person name="Helbert Y."/>
            <person name="Kane L.T."/>
            <person name="Ebling H."/>
            <person name="Zhang L."/>
            <person name="Liu B."/>
            <person name="Eaton Z."/>
            <person name="Mclaughlin S."/>
            <person name="Kingan S."/>
            <person name="Baybayan P."/>
            <person name="Concepcion G."/>
            <person name="Jordan M."/>
            <person name="Riva A."/>
            <person name="Barbazuk W."/>
            <person name="Harkins T."/>
        </authorList>
    </citation>
    <scope>NUCLEOTIDE SEQUENCE [LARGE SCALE GENOMIC DNA]</scope>
    <source>
        <strain evidence="16">cv. Jamaican Lion 4</strain>
        <tissue evidence="15">Leaf</tissue>
    </source>
</reference>
<dbReference type="PROSITE" id="PS01187">
    <property type="entry name" value="EGF_CA"/>
    <property type="match status" value="1"/>
</dbReference>
<keyword evidence="4" id="KW-0677">Repeat</keyword>
<proteinExistence type="predicted"/>
<evidence type="ECO:0000256" key="5">
    <source>
        <dbReference type="ARBA" id="ARBA00022741"/>
    </source>
</evidence>
<evidence type="ECO:0000256" key="7">
    <source>
        <dbReference type="ARBA" id="ARBA00023157"/>
    </source>
</evidence>
<evidence type="ECO:0000256" key="9">
    <source>
        <dbReference type="ARBA" id="ARBA00047558"/>
    </source>
</evidence>
<keyword evidence="12" id="KW-1133">Transmembrane helix</keyword>
<dbReference type="FunFam" id="2.10.25.10:FF:000003">
    <property type="entry name" value="fibrillin-1 isoform X1"/>
    <property type="match status" value="1"/>
</dbReference>
<dbReference type="Pfam" id="PF00069">
    <property type="entry name" value="Pkinase"/>
    <property type="match status" value="1"/>
</dbReference>
<evidence type="ECO:0000256" key="12">
    <source>
        <dbReference type="SAM" id="Phobius"/>
    </source>
</evidence>
<evidence type="ECO:0000313" key="15">
    <source>
        <dbReference type="EMBL" id="KAF4398395.1"/>
    </source>
</evidence>
<accession>A0A7J6HTQ7</accession>
<keyword evidence="6" id="KW-0067">ATP-binding</keyword>
<evidence type="ECO:0000256" key="10">
    <source>
        <dbReference type="ARBA" id="ARBA00047951"/>
    </source>
</evidence>
<evidence type="ECO:0000259" key="14">
    <source>
        <dbReference type="PROSITE" id="PS50026"/>
    </source>
</evidence>
<dbReference type="InterPro" id="IPR000719">
    <property type="entry name" value="Prot_kinase_dom"/>
</dbReference>
<dbReference type="Gene3D" id="2.10.25.10">
    <property type="entry name" value="Laminin"/>
    <property type="match status" value="2"/>
</dbReference>
<dbReference type="GO" id="GO:0005509">
    <property type="term" value="F:calcium ion binding"/>
    <property type="evidence" value="ECO:0007669"/>
    <property type="project" value="InterPro"/>
</dbReference>
<dbReference type="SUPFAM" id="SSF57196">
    <property type="entry name" value="EGF/Laminin"/>
    <property type="match status" value="1"/>
</dbReference>
<dbReference type="FunFam" id="2.10.25.10:FF:000628">
    <property type="entry name" value="Wall-associated receptor kinase 2"/>
    <property type="match status" value="1"/>
</dbReference>
<keyword evidence="1" id="KW-0418">Kinase</keyword>
<dbReference type="GO" id="GO:0005886">
    <property type="term" value="C:plasma membrane"/>
    <property type="evidence" value="ECO:0007669"/>
    <property type="project" value="TreeGrafter"/>
</dbReference>
<protein>
    <submittedName>
        <fullName evidence="15">Uncharacterized protein</fullName>
    </submittedName>
</protein>
<keyword evidence="3" id="KW-0808">Transferase</keyword>
<evidence type="ECO:0000256" key="1">
    <source>
        <dbReference type="ARBA" id="ARBA00022527"/>
    </source>
</evidence>
<dbReference type="InterPro" id="IPR011009">
    <property type="entry name" value="Kinase-like_dom_sf"/>
</dbReference>
<keyword evidence="8" id="KW-0325">Glycoprotein</keyword>
<comment type="caution">
    <text evidence="11">Lacks conserved residue(s) required for the propagation of feature annotation.</text>
</comment>
<dbReference type="GO" id="GO:0007166">
    <property type="term" value="P:cell surface receptor signaling pathway"/>
    <property type="evidence" value="ECO:0007669"/>
    <property type="project" value="InterPro"/>
</dbReference>
<evidence type="ECO:0000256" key="11">
    <source>
        <dbReference type="PROSITE-ProRule" id="PRU00076"/>
    </source>
</evidence>
<dbReference type="InterPro" id="IPR008271">
    <property type="entry name" value="Ser/Thr_kinase_AS"/>
</dbReference>
<dbReference type="InterPro" id="IPR018097">
    <property type="entry name" value="EGF_Ca-bd_CS"/>
</dbReference>
<dbReference type="PROSITE" id="PS00108">
    <property type="entry name" value="PROTEIN_KINASE_ST"/>
    <property type="match status" value="1"/>
</dbReference>
<dbReference type="GO" id="GO:0004674">
    <property type="term" value="F:protein serine/threonine kinase activity"/>
    <property type="evidence" value="ECO:0007669"/>
    <property type="project" value="UniProtKB-KW"/>
</dbReference>
<keyword evidence="2 11" id="KW-0245">EGF-like domain</keyword>
<dbReference type="InterPro" id="IPR045274">
    <property type="entry name" value="WAK-like"/>
</dbReference>
<dbReference type="PROSITE" id="PS50011">
    <property type="entry name" value="PROTEIN_KINASE_DOM"/>
    <property type="match status" value="1"/>
</dbReference>
<gene>
    <name evidence="15" type="ORF">G4B88_025374</name>
</gene>
<evidence type="ECO:0000256" key="2">
    <source>
        <dbReference type="ARBA" id="ARBA00022536"/>
    </source>
</evidence>
<dbReference type="Pfam" id="PF07645">
    <property type="entry name" value="EGF_CA"/>
    <property type="match status" value="1"/>
</dbReference>
<evidence type="ECO:0000256" key="4">
    <source>
        <dbReference type="ARBA" id="ARBA00022737"/>
    </source>
</evidence>
<comment type="catalytic activity">
    <reaction evidence="9">
        <text>L-seryl-[protein] + ATP = O-phospho-L-seryl-[protein] + ADP + H(+)</text>
        <dbReference type="Rhea" id="RHEA:17989"/>
        <dbReference type="Rhea" id="RHEA-COMP:9863"/>
        <dbReference type="Rhea" id="RHEA-COMP:11604"/>
        <dbReference type="ChEBI" id="CHEBI:15378"/>
        <dbReference type="ChEBI" id="CHEBI:29999"/>
        <dbReference type="ChEBI" id="CHEBI:30616"/>
        <dbReference type="ChEBI" id="CHEBI:83421"/>
        <dbReference type="ChEBI" id="CHEBI:456216"/>
    </reaction>
</comment>
<dbReference type="PROSITE" id="PS50026">
    <property type="entry name" value="EGF_3"/>
    <property type="match status" value="1"/>
</dbReference>
<dbReference type="SUPFAM" id="SSF56112">
    <property type="entry name" value="Protein kinase-like (PK-like)"/>
    <property type="match status" value="1"/>
</dbReference>
<keyword evidence="1" id="KW-0723">Serine/threonine-protein kinase</keyword>
<keyword evidence="5" id="KW-0547">Nucleotide-binding</keyword>
<evidence type="ECO:0000256" key="6">
    <source>
        <dbReference type="ARBA" id="ARBA00022840"/>
    </source>
</evidence>
<dbReference type="PANTHER" id="PTHR27005">
    <property type="entry name" value="WALL-ASSOCIATED RECEPTOR KINASE-LIKE 21"/>
    <property type="match status" value="1"/>
</dbReference>
<evidence type="ECO:0000256" key="3">
    <source>
        <dbReference type="ARBA" id="ARBA00022679"/>
    </source>
</evidence>
<dbReference type="SMART" id="SM00220">
    <property type="entry name" value="S_TKc"/>
    <property type="match status" value="1"/>
</dbReference>
<feature type="domain" description="Protein kinase" evidence="13">
    <location>
        <begin position="140"/>
        <end position="453"/>
    </location>
</feature>
<sequence length="473" mass="53208">MAAATGCDNLATIKGIRKHNSYTTGCISSCTYADEVDLKSCSGIGCCKTSILRELVNYNLKLESNNYHKSVFSFSPCSYAFVMQETAFKFSGLEEFTNLTDVPVVLDWAVGSGSCEEAKRNMETFACKENSVCANSTSRFGYLCRCSEGYQGNPYLSNGCIDIDECKQQPNLCGNGTCINKAGSYTCSCHNGYTPRKLHNETVCMRNNDSHSKKLIIIYSVLGSTFGALFLLIGLWHLTRVLKKRSNIKRKELHFQRNGVPLLVYEFIPNKTLSHYLHNHEREFQMPWNMRLRVASEIAGALFYLLSATSSPIYHRDIKSTNILTVSIDQTHVTTLIYGTFGYLDPEYFQSSQFTDKSDVYSFGVVLVELLTSEKAISITKSNEGKSLATYFLISMEENRNFEILDSQVIKESQNHSDQIIAVANLAKKCLNLNGRKRPTMKEVSGELEKIRIINNVDDDYNDLEITEIAEEI</sequence>
<comment type="caution">
    <text evidence="15">The sequence shown here is derived from an EMBL/GenBank/DDBJ whole genome shotgun (WGS) entry which is preliminary data.</text>
</comment>